<dbReference type="AlphaFoldDB" id="D6WZ97"/>
<protein>
    <recommendedName>
        <fullName evidence="10">Odorant receptor</fullName>
    </recommendedName>
</protein>
<evidence type="ECO:0000256" key="10">
    <source>
        <dbReference type="RuleBase" id="RU351113"/>
    </source>
</evidence>
<dbReference type="OrthoDB" id="6614360at2759"/>
<dbReference type="InParanoid" id="D6WZ97"/>
<evidence type="ECO:0000256" key="4">
    <source>
        <dbReference type="ARBA" id="ARBA00022692"/>
    </source>
</evidence>
<organism evidence="11 12">
    <name type="scientific">Tribolium castaneum</name>
    <name type="common">Red flour beetle</name>
    <dbReference type="NCBI Taxonomy" id="7070"/>
    <lineage>
        <taxon>Eukaryota</taxon>
        <taxon>Metazoa</taxon>
        <taxon>Ecdysozoa</taxon>
        <taxon>Arthropoda</taxon>
        <taxon>Hexapoda</taxon>
        <taxon>Insecta</taxon>
        <taxon>Pterygota</taxon>
        <taxon>Neoptera</taxon>
        <taxon>Endopterygota</taxon>
        <taxon>Coleoptera</taxon>
        <taxon>Polyphaga</taxon>
        <taxon>Cucujiformia</taxon>
        <taxon>Tenebrionidae</taxon>
        <taxon>Tenebrionidae incertae sedis</taxon>
        <taxon>Tribolium</taxon>
    </lineage>
</organism>
<dbReference type="GO" id="GO:0004984">
    <property type="term" value="F:olfactory receptor activity"/>
    <property type="evidence" value="ECO:0000318"/>
    <property type="project" value="GO_Central"/>
</dbReference>
<dbReference type="HOGENOM" id="CLU_062908_0_0_1"/>
<comment type="similarity">
    <text evidence="10">Belongs to the insect chemoreceptor superfamily. Heteromeric odorant receptor channel (TC 1.A.69) family.</text>
</comment>
<reference evidence="11 12" key="1">
    <citation type="journal article" date="2008" name="Nature">
        <title>The genome of the model beetle and pest Tribolium castaneum.</title>
        <authorList>
            <consortium name="Tribolium Genome Sequencing Consortium"/>
            <person name="Richards S."/>
            <person name="Gibbs R.A."/>
            <person name="Weinstock G.M."/>
            <person name="Brown S.J."/>
            <person name="Denell R."/>
            <person name="Beeman R.W."/>
            <person name="Gibbs R."/>
            <person name="Beeman R.W."/>
            <person name="Brown S.J."/>
            <person name="Bucher G."/>
            <person name="Friedrich M."/>
            <person name="Grimmelikhuijzen C.J."/>
            <person name="Klingler M."/>
            <person name="Lorenzen M."/>
            <person name="Richards S."/>
            <person name="Roth S."/>
            <person name="Schroder R."/>
            <person name="Tautz D."/>
            <person name="Zdobnov E.M."/>
            <person name="Muzny D."/>
            <person name="Gibbs R.A."/>
            <person name="Weinstock G.M."/>
            <person name="Attaway T."/>
            <person name="Bell S."/>
            <person name="Buhay C.J."/>
            <person name="Chandrabose M.N."/>
            <person name="Chavez D."/>
            <person name="Clerk-Blankenburg K.P."/>
            <person name="Cree A."/>
            <person name="Dao M."/>
            <person name="Davis C."/>
            <person name="Chacko J."/>
            <person name="Dinh H."/>
            <person name="Dugan-Rocha S."/>
            <person name="Fowler G."/>
            <person name="Garner T.T."/>
            <person name="Garnes J."/>
            <person name="Gnirke A."/>
            <person name="Hawes A."/>
            <person name="Hernandez J."/>
            <person name="Hines S."/>
            <person name="Holder M."/>
            <person name="Hume J."/>
            <person name="Jhangiani S.N."/>
            <person name="Joshi V."/>
            <person name="Khan Z.M."/>
            <person name="Jackson L."/>
            <person name="Kovar C."/>
            <person name="Kowis A."/>
            <person name="Lee S."/>
            <person name="Lewis L.R."/>
            <person name="Margolis J."/>
            <person name="Morgan M."/>
            <person name="Nazareth L.V."/>
            <person name="Nguyen N."/>
            <person name="Okwuonu G."/>
            <person name="Parker D."/>
            <person name="Richards S."/>
            <person name="Ruiz S.J."/>
            <person name="Santibanez J."/>
            <person name="Savard J."/>
            <person name="Scherer S.E."/>
            <person name="Schneider B."/>
            <person name="Sodergren E."/>
            <person name="Tautz D."/>
            <person name="Vattahil S."/>
            <person name="Villasana D."/>
            <person name="White C.S."/>
            <person name="Wright R."/>
            <person name="Park Y."/>
            <person name="Beeman R.W."/>
            <person name="Lord J."/>
            <person name="Oppert B."/>
            <person name="Lorenzen M."/>
            <person name="Brown S."/>
            <person name="Wang L."/>
            <person name="Savard J."/>
            <person name="Tautz D."/>
            <person name="Richards S."/>
            <person name="Weinstock G."/>
            <person name="Gibbs R.A."/>
            <person name="Liu Y."/>
            <person name="Worley K."/>
            <person name="Weinstock G."/>
            <person name="Elsik C.G."/>
            <person name="Reese J.T."/>
            <person name="Elhaik E."/>
            <person name="Landan G."/>
            <person name="Graur D."/>
            <person name="Arensburger P."/>
            <person name="Atkinson P."/>
            <person name="Beeman R.W."/>
            <person name="Beidler J."/>
            <person name="Brown S.J."/>
            <person name="Demuth J.P."/>
            <person name="Drury D.W."/>
            <person name="Du Y.Z."/>
            <person name="Fujiwara H."/>
            <person name="Lorenzen M."/>
            <person name="Maselli V."/>
            <person name="Osanai M."/>
            <person name="Park Y."/>
            <person name="Robertson H.M."/>
            <person name="Tu Z."/>
            <person name="Wang J.J."/>
            <person name="Wang S."/>
            <person name="Richards S."/>
            <person name="Song H."/>
            <person name="Zhang L."/>
            <person name="Sodergren E."/>
            <person name="Werner D."/>
            <person name="Stanke M."/>
            <person name="Morgenstern B."/>
            <person name="Solovyev V."/>
            <person name="Kosarev P."/>
            <person name="Brown G."/>
            <person name="Chen H.C."/>
            <person name="Ermolaeva O."/>
            <person name="Hlavina W."/>
            <person name="Kapustin Y."/>
            <person name="Kiryutin B."/>
            <person name="Kitts P."/>
            <person name="Maglott D."/>
            <person name="Pruitt K."/>
            <person name="Sapojnikov V."/>
            <person name="Souvorov A."/>
            <person name="Mackey A.J."/>
            <person name="Waterhouse R.M."/>
            <person name="Wyder S."/>
            <person name="Zdobnov E.M."/>
            <person name="Zdobnov E.M."/>
            <person name="Wyder S."/>
            <person name="Kriventseva E.V."/>
            <person name="Kadowaki T."/>
            <person name="Bork P."/>
            <person name="Aranda M."/>
            <person name="Bao R."/>
            <person name="Beermann A."/>
            <person name="Berns N."/>
            <person name="Bolognesi R."/>
            <person name="Bonneton F."/>
            <person name="Bopp D."/>
            <person name="Brown S.J."/>
            <person name="Bucher G."/>
            <person name="Butts T."/>
            <person name="Chaumot A."/>
            <person name="Denell R.E."/>
            <person name="Ferrier D.E."/>
            <person name="Friedrich M."/>
            <person name="Gordon C.M."/>
            <person name="Jindra M."/>
            <person name="Klingler M."/>
            <person name="Lan Q."/>
            <person name="Lattorff H.M."/>
            <person name="Laudet V."/>
            <person name="von Levetsow C."/>
            <person name="Liu Z."/>
            <person name="Lutz R."/>
            <person name="Lynch J.A."/>
            <person name="da Fonseca R.N."/>
            <person name="Posnien N."/>
            <person name="Reuter R."/>
            <person name="Roth S."/>
            <person name="Savard J."/>
            <person name="Schinko J.B."/>
            <person name="Schmitt C."/>
            <person name="Schoppmeier M."/>
            <person name="Schroder R."/>
            <person name="Shippy T.D."/>
            <person name="Simonnet F."/>
            <person name="Marques-Souza H."/>
            <person name="Tautz D."/>
            <person name="Tomoyasu Y."/>
            <person name="Trauner J."/>
            <person name="Van der Zee M."/>
            <person name="Vervoort M."/>
            <person name="Wittkopp N."/>
            <person name="Wimmer E.A."/>
            <person name="Yang X."/>
            <person name="Jones A.K."/>
            <person name="Sattelle D.B."/>
            <person name="Ebert P.R."/>
            <person name="Nelson D."/>
            <person name="Scott J.G."/>
            <person name="Beeman R.W."/>
            <person name="Muthukrishnan S."/>
            <person name="Kramer K.J."/>
            <person name="Arakane Y."/>
            <person name="Beeman R.W."/>
            <person name="Zhu Q."/>
            <person name="Hogenkamp D."/>
            <person name="Dixit R."/>
            <person name="Oppert B."/>
            <person name="Jiang H."/>
            <person name="Zou Z."/>
            <person name="Marshall J."/>
            <person name="Elpidina E."/>
            <person name="Vinokurov K."/>
            <person name="Oppert C."/>
            <person name="Zou Z."/>
            <person name="Evans J."/>
            <person name="Lu Z."/>
            <person name="Zhao P."/>
            <person name="Sumathipala N."/>
            <person name="Altincicek B."/>
            <person name="Vilcinskas A."/>
            <person name="Williams M."/>
            <person name="Hultmark D."/>
            <person name="Hetru C."/>
            <person name="Jiang H."/>
            <person name="Grimmelikhuijzen C.J."/>
            <person name="Hauser F."/>
            <person name="Cazzamali G."/>
            <person name="Williamson M."/>
            <person name="Park Y."/>
            <person name="Li B."/>
            <person name="Tanaka Y."/>
            <person name="Predel R."/>
            <person name="Neupert S."/>
            <person name="Schachtner J."/>
            <person name="Verleyen P."/>
            <person name="Raible F."/>
            <person name="Bork P."/>
            <person name="Friedrich M."/>
            <person name="Walden K.K."/>
            <person name="Robertson H.M."/>
            <person name="Angeli S."/>
            <person name="Foret S."/>
            <person name="Bucher G."/>
            <person name="Schuetz S."/>
            <person name="Maleszka R."/>
            <person name="Wimmer E.A."/>
            <person name="Beeman R.W."/>
            <person name="Lorenzen M."/>
            <person name="Tomoyasu Y."/>
            <person name="Miller S.C."/>
            <person name="Grossmann D."/>
            <person name="Bucher G."/>
        </authorList>
    </citation>
    <scope>NUCLEOTIDE SEQUENCE [LARGE SCALE GENOMIC DNA]</scope>
    <source>
        <strain evidence="11 12">Georgia GA2</strain>
    </source>
</reference>
<dbReference type="Pfam" id="PF02949">
    <property type="entry name" value="7tm_6"/>
    <property type="match status" value="1"/>
</dbReference>
<dbReference type="GO" id="GO:0005886">
    <property type="term" value="C:plasma membrane"/>
    <property type="evidence" value="ECO:0000318"/>
    <property type="project" value="GO_Central"/>
</dbReference>
<evidence type="ECO:0000256" key="6">
    <source>
        <dbReference type="ARBA" id="ARBA00022989"/>
    </source>
</evidence>
<dbReference type="PhylomeDB" id="D6WZ97"/>
<keyword evidence="9 10" id="KW-0807">Transducer</keyword>
<feature type="transmembrane region" description="Helical" evidence="10">
    <location>
        <begin position="28"/>
        <end position="50"/>
    </location>
</feature>
<evidence type="ECO:0000256" key="3">
    <source>
        <dbReference type="ARBA" id="ARBA00022606"/>
    </source>
</evidence>
<comment type="caution">
    <text evidence="10">Lacks conserved residue(s) required for the propagation of feature annotation.</text>
</comment>
<feature type="transmembrane region" description="Helical" evidence="10">
    <location>
        <begin position="113"/>
        <end position="137"/>
    </location>
</feature>
<comment type="subcellular location">
    <subcellularLocation>
        <location evidence="1 10">Cell membrane</location>
        <topology evidence="1 10">Multi-pass membrane protein</topology>
    </subcellularLocation>
</comment>
<evidence type="ECO:0000256" key="9">
    <source>
        <dbReference type="ARBA" id="ARBA00023224"/>
    </source>
</evidence>
<keyword evidence="6 10" id="KW-1133">Transmembrane helix</keyword>
<dbReference type="GO" id="GO:0050911">
    <property type="term" value="P:detection of chemical stimulus involved in sensory perception of smell"/>
    <property type="evidence" value="ECO:0000318"/>
    <property type="project" value="GO_Central"/>
</dbReference>
<dbReference type="PANTHER" id="PTHR21137">
    <property type="entry name" value="ODORANT RECEPTOR"/>
    <property type="match status" value="1"/>
</dbReference>
<dbReference type="KEGG" id="tca:107398656"/>
<reference evidence="11 12" key="2">
    <citation type="journal article" date="2010" name="Nucleic Acids Res.">
        <title>BeetleBase in 2010: revisions to provide comprehensive genomic information for Tribolium castaneum.</title>
        <authorList>
            <person name="Kim H.S."/>
            <person name="Murphy T."/>
            <person name="Xia J."/>
            <person name="Caragea D."/>
            <person name="Park Y."/>
            <person name="Beeman R.W."/>
            <person name="Lorenzen M.D."/>
            <person name="Butcher S."/>
            <person name="Manak J.R."/>
            <person name="Brown S.J."/>
        </authorList>
    </citation>
    <scope>GENOME REANNOTATION</scope>
    <source>
        <strain evidence="11 12">Georgia GA2</strain>
    </source>
</reference>
<dbReference type="GO" id="GO:0007165">
    <property type="term" value="P:signal transduction"/>
    <property type="evidence" value="ECO:0007669"/>
    <property type="project" value="UniProtKB-KW"/>
</dbReference>
<name>D6WZ97_TRICA</name>
<proteinExistence type="inferred from homology"/>
<dbReference type="PANTHER" id="PTHR21137:SF35">
    <property type="entry name" value="ODORANT RECEPTOR 19A-RELATED"/>
    <property type="match status" value="1"/>
</dbReference>
<feature type="transmembrane region" description="Helical" evidence="10">
    <location>
        <begin position="253"/>
        <end position="274"/>
    </location>
</feature>
<accession>D6WZ97</accession>
<dbReference type="GO" id="GO:0005549">
    <property type="term" value="F:odorant binding"/>
    <property type="evidence" value="ECO:0007669"/>
    <property type="project" value="InterPro"/>
</dbReference>
<dbReference type="InterPro" id="IPR004117">
    <property type="entry name" value="7tm6_olfct_rcpt"/>
</dbReference>
<keyword evidence="4 10" id="KW-0812">Transmembrane</keyword>
<keyword evidence="3 10" id="KW-0716">Sensory transduction</keyword>
<evidence type="ECO:0000256" key="7">
    <source>
        <dbReference type="ARBA" id="ARBA00023136"/>
    </source>
</evidence>
<feature type="transmembrane region" description="Helical" evidence="10">
    <location>
        <begin position="346"/>
        <end position="368"/>
    </location>
</feature>
<keyword evidence="7 10" id="KW-0472">Membrane</keyword>
<evidence type="ECO:0000256" key="1">
    <source>
        <dbReference type="ARBA" id="ARBA00004651"/>
    </source>
</evidence>
<keyword evidence="8 10" id="KW-0675">Receptor</keyword>
<keyword evidence="5 10" id="KW-0552">Olfaction</keyword>
<gene>
    <name evidence="11" type="primary">AUGUSTUS-3.0.2_12635</name>
    <name evidence="11" type="ORF">TcasGA2_TC012635</name>
</gene>
<dbReference type="FunCoup" id="D6WZ97">
    <property type="interactions" value="54"/>
</dbReference>
<evidence type="ECO:0000256" key="2">
    <source>
        <dbReference type="ARBA" id="ARBA00022475"/>
    </source>
</evidence>
<evidence type="ECO:0000313" key="11">
    <source>
        <dbReference type="EMBL" id="EFA10778.1"/>
    </source>
</evidence>
<dbReference type="OMA" id="IAYRIDH"/>
<feature type="transmembrane region" description="Helical" evidence="10">
    <location>
        <begin position="280"/>
        <end position="300"/>
    </location>
</feature>
<dbReference type="Proteomes" id="UP000007266">
    <property type="component" value="Linkage group 9"/>
</dbReference>
<dbReference type="EMBL" id="KQ971372">
    <property type="protein sequence ID" value="EFA10778.1"/>
    <property type="molecule type" value="Genomic_DNA"/>
</dbReference>
<evidence type="ECO:0000256" key="8">
    <source>
        <dbReference type="ARBA" id="ARBA00023170"/>
    </source>
</evidence>
<keyword evidence="2" id="KW-1003">Cell membrane</keyword>
<evidence type="ECO:0000313" key="12">
    <source>
        <dbReference type="Proteomes" id="UP000007266"/>
    </source>
</evidence>
<evidence type="ECO:0000256" key="5">
    <source>
        <dbReference type="ARBA" id="ARBA00022725"/>
    </source>
</evidence>
<sequence length="375" mass="42816">MGHAIMTEILTYLTLMGFWPRSPKSSKASAFLIILSTSFLFFGILFYLIVNRQFGSSEIDSIETITSQFGVLYYLILFTWKRNDIVEIVELLSDFSKFGKPPFFDQRSTRLNYRLSCIVLILIVANIVVAALPVIYIDSCHKANEQLNLTKTCGLIAPVWLPFDYNEYPRKHLVFAWEVYCCVMNYVGSGIGALTMVGTMEHVIIRIEQLKYIFPKILDQPNPRIREQMLKNWVRYHLALFEIGRLMNDAYKWSLSVIVLCVGALFACIGISMLQSTASQINSICLFFGWFPSIAFLCMWGQRLLDSSLSVGTAVYSSRWYDMDVAFQKSVLMILIRSQKPIRISVGPFTHLSMLLLLGVFQSAYSYINLLNATS</sequence>
<keyword evidence="12" id="KW-1185">Reference proteome</keyword>